<accession>A0ABD0KZ31</accession>
<dbReference type="EMBL" id="JACVVK020000103">
    <property type="protein sequence ID" value="KAK7492418.1"/>
    <property type="molecule type" value="Genomic_DNA"/>
</dbReference>
<proteinExistence type="predicted"/>
<evidence type="ECO:0000313" key="1">
    <source>
        <dbReference type="EMBL" id="KAK7492418.1"/>
    </source>
</evidence>
<gene>
    <name evidence="1" type="ORF">BaRGS_00016291</name>
</gene>
<comment type="caution">
    <text evidence="1">The sequence shown here is derived from an EMBL/GenBank/DDBJ whole genome shotgun (WGS) entry which is preliminary data.</text>
</comment>
<reference evidence="1 2" key="1">
    <citation type="journal article" date="2023" name="Sci. Data">
        <title>Genome assembly of the Korean intertidal mud-creeper Batillaria attramentaria.</title>
        <authorList>
            <person name="Patra A.K."/>
            <person name="Ho P.T."/>
            <person name="Jun S."/>
            <person name="Lee S.J."/>
            <person name="Kim Y."/>
            <person name="Won Y.J."/>
        </authorList>
    </citation>
    <scope>NUCLEOTIDE SEQUENCE [LARGE SCALE GENOMIC DNA]</scope>
    <source>
        <strain evidence="1">Wonlab-2016</strain>
    </source>
</reference>
<evidence type="ECO:0000313" key="2">
    <source>
        <dbReference type="Proteomes" id="UP001519460"/>
    </source>
</evidence>
<sequence length="83" mass="9289">MAGKGGVKHTCVLPDQWSIIMRKIGHIEACVSASRMTHNVRSRSVSEDDSFRGLFRSLLHNNYSLWTGADQPQYASLPEEDAK</sequence>
<keyword evidence="2" id="KW-1185">Reference proteome</keyword>
<organism evidence="1 2">
    <name type="scientific">Batillaria attramentaria</name>
    <dbReference type="NCBI Taxonomy" id="370345"/>
    <lineage>
        <taxon>Eukaryota</taxon>
        <taxon>Metazoa</taxon>
        <taxon>Spiralia</taxon>
        <taxon>Lophotrochozoa</taxon>
        <taxon>Mollusca</taxon>
        <taxon>Gastropoda</taxon>
        <taxon>Caenogastropoda</taxon>
        <taxon>Sorbeoconcha</taxon>
        <taxon>Cerithioidea</taxon>
        <taxon>Batillariidae</taxon>
        <taxon>Batillaria</taxon>
    </lineage>
</organism>
<dbReference type="Proteomes" id="UP001519460">
    <property type="component" value="Unassembled WGS sequence"/>
</dbReference>
<dbReference type="AlphaFoldDB" id="A0ABD0KZ31"/>
<name>A0ABD0KZ31_9CAEN</name>
<protein>
    <submittedName>
        <fullName evidence="1">Uncharacterized protein</fullName>
    </submittedName>
</protein>